<proteinExistence type="predicted"/>
<dbReference type="AlphaFoldDB" id="A0A5B9D7Z6"/>
<reference evidence="1" key="1">
    <citation type="journal article" date="2020" name="Nature">
        <title>Isolation of an archaeon at the prokaryote-eukaryote interface.</title>
        <authorList>
            <person name="Imachi H."/>
            <person name="Nobu M.K."/>
            <person name="Nakahara N."/>
            <person name="Morono Y."/>
            <person name="Ogawara M."/>
            <person name="Takaki Y."/>
            <person name="Takano Y."/>
            <person name="Uematsu K."/>
            <person name="Ikuta T."/>
            <person name="Ito M."/>
            <person name="Matsui Y."/>
            <person name="Miyazaki M."/>
            <person name="Murata K."/>
            <person name="Saito Y."/>
            <person name="Sakai S."/>
            <person name="Song C."/>
            <person name="Tasumi E."/>
            <person name="Yamanaka Y."/>
            <person name="Yamaguchi T."/>
            <person name="Kamagata Y."/>
            <person name="Tamaki H."/>
            <person name="Takai K."/>
        </authorList>
    </citation>
    <scope>NUCLEOTIDE SEQUENCE [LARGE SCALE GENOMIC DNA]</scope>
    <source>
        <strain evidence="1">MK-D1</strain>
    </source>
</reference>
<dbReference type="EMBL" id="CP042905">
    <property type="protein sequence ID" value="QEE15254.1"/>
    <property type="molecule type" value="Genomic_DNA"/>
</dbReference>
<protein>
    <submittedName>
        <fullName evidence="1">Uncharacterized protein</fullName>
    </submittedName>
</protein>
<name>A0A5B9D7Z6_9ARCH</name>
<dbReference type="InterPro" id="IPR036249">
    <property type="entry name" value="Thioredoxin-like_sf"/>
</dbReference>
<gene>
    <name evidence="1" type="ORF">DSAG12_01079</name>
</gene>
<sequence>MPIIADMKGDIVKNYKVYTTGNMVDHAFLKFKLAIPTTYLIGINGIITWRYVGTREDRPSISQIFQAIEENLNELNKSKKISTNERSTKNSKPLVFYDYLVCSQLSFIKMVQNFFFNTFFFYVEFYNDFR</sequence>
<evidence type="ECO:0000313" key="1">
    <source>
        <dbReference type="EMBL" id="QEE15254.1"/>
    </source>
</evidence>
<accession>A0A5B9D7Z6</accession>
<dbReference type="SUPFAM" id="SSF52833">
    <property type="entry name" value="Thioredoxin-like"/>
    <property type="match status" value="1"/>
</dbReference>
<organism evidence="1">
    <name type="scientific">Promethearchaeum syntrophicum</name>
    <dbReference type="NCBI Taxonomy" id="2594042"/>
    <lineage>
        <taxon>Archaea</taxon>
        <taxon>Promethearchaeati</taxon>
        <taxon>Promethearchaeota</taxon>
        <taxon>Promethearchaeia</taxon>
        <taxon>Promethearchaeales</taxon>
        <taxon>Promethearchaeaceae</taxon>
        <taxon>Promethearchaeum</taxon>
    </lineage>
</organism>
<dbReference type="Gene3D" id="3.40.30.10">
    <property type="entry name" value="Glutaredoxin"/>
    <property type="match status" value="1"/>
</dbReference>